<dbReference type="GO" id="GO:0022857">
    <property type="term" value="F:transmembrane transporter activity"/>
    <property type="evidence" value="ECO:0007669"/>
    <property type="project" value="InterPro"/>
</dbReference>
<organism evidence="8 9">
    <name type="scientific">Aerophobetes bacterium</name>
    <dbReference type="NCBI Taxonomy" id="2030807"/>
    <lineage>
        <taxon>Bacteria</taxon>
        <taxon>Candidatus Aerophobota</taxon>
    </lineage>
</organism>
<evidence type="ECO:0000256" key="5">
    <source>
        <dbReference type="ARBA" id="ARBA00023136"/>
    </source>
</evidence>
<proteinExistence type="predicted"/>
<dbReference type="SUPFAM" id="SSF103473">
    <property type="entry name" value="MFS general substrate transporter"/>
    <property type="match status" value="1"/>
</dbReference>
<dbReference type="AlphaFoldDB" id="A0A523QK39"/>
<dbReference type="GO" id="GO:0005886">
    <property type="term" value="C:plasma membrane"/>
    <property type="evidence" value="ECO:0007669"/>
    <property type="project" value="UniProtKB-SubCell"/>
</dbReference>
<reference evidence="8 9" key="1">
    <citation type="submission" date="2019-03" db="EMBL/GenBank/DDBJ databases">
        <title>Metabolic potential of uncultured bacteria and archaea associated with petroleum seepage in deep-sea sediments.</title>
        <authorList>
            <person name="Dong X."/>
            <person name="Hubert C."/>
        </authorList>
    </citation>
    <scope>NUCLEOTIDE SEQUENCE [LARGE SCALE GENOMIC DNA]</scope>
    <source>
        <strain evidence="8">E44_bin92</strain>
    </source>
</reference>
<feature type="transmembrane region" description="Helical" evidence="6">
    <location>
        <begin position="274"/>
        <end position="294"/>
    </location>
</feature>
<evidence type="ECO:0000256" key="6">
    <source>
        <dbReference type="SAM" id="Phobius"/>
    </source>
</evidence>
<feature type="transmembrane region" description="Helical" evidence="6">
    <location>
        <begin position="87"/>
        <end position="106"/>
    </location>
</feature>
<dbReference type="Proteomes" id="UP000320781">
    <property type="component" value="Unassembled WGS sequence"/>
</dbReference>
<feature type="transmembrane region" description="Helical" evidence="6">
    <location>
        <begin position="300"/>
        <end position="323"/>
    </location>
</feature>
<name>A0A523QK39_UNCAE</name>
<feature type="transmembrane region" description="Helical" evidence="6">
    <location>
        <begin position="21"/>
        <end position="45"/>
    </location>
</feature>
<keyword evidence="3 6" id="KW-0812">Transmembrane</keyword>
<evidence type="ECO:0000256" key="2">
    <source>
        <dbReference type="ARBA" id="ARBA00022475"/>
    </source>
</evidence>
<gene>
    <name evidence="8" type="ORF">E3J95_02870</name>
</gene>
<comment type="caution">
    <text evidence="8">The sequence shown here is derived from an EMBL/GenBank/DDBJ whole genome shotgun (WGS) entry which is preliminary data.</text>
</comment>
<keyword evidence="2" id="KW-1003">Cell membrane</keyword>
<dbReference type="PANTHER" id="PTHR43124:SF3">
    <property type="entry name" value="CHLORAMPHENICOL EFFLUX PUMP RV0191"/>
    <property type="match status" value="1"/>
</dbReference>
<dbReference type="InterPro" id="IPR020846">
    <property type="entry name" value="MFS_dom"/>
</dbReference>
<accession>A0A523QK39</accession>
<dbReference type="InterPro" id="IPR050189">
    <property type="entry name" value="MFS_Efflux_Transporters"/>
</dbReference>
<sequence length="392" mass="42262">MIFYVVVVNFSVALPSLQKEFGFPAATAILGYTLLYMGMAAGCWWGGIISGSLGSKWTVLVAQILLLGPQFALFHARSWLMVLGLRIIQGNAIAMFPALATMNNLWFPDEQRGLATGIFMGGMCLGAGISSVLGSVFLPWAGWRLTGVYTGVIALGVVVSWFVFYRDAPTASHQRKLSTEQELSHFTPAAGRSSIYTNPLTWLLVAITIANFWYIYSVYGVTPSLLYDLGYRAQLVGSLGTVLGSIGVISTLLGGVTSDFLGKKVRNPLRGRTISIQIGFLVAIVGALFAPWLASRGIATAFLAVIWLGFGIPWTNASIWSLPAELYPERMISKVTGLIASVGFLSAVFGPFLSLYLGERINWLAGYALIGGICILGIGAAWRISQVKSRYS</sequence>
<dbReference type="PANTHER" id="PTHR43124">
    <property type="entry name" value="PURINE EFFLUX PUMP PBUE"/>
    <property type="match status" value="1"/>
</dbReference>
<dbReference type="Pfam" id="PF07690">
    <property type="entry name" value="MFS_1"/>
    <property type="match status" value="1"/>
</dbReference>
<feature type="transmembrane region" description="Helical" evidence="6">
    <location>
        <begin position="363"/>
        <end position="382"/>
    </location>
</feature>
<feature type="transmembrane region" description="Helical" evidence="6">
    <location>
        <begin position="239"/>
        <end position="262"/>
    </location>
</feature>
<keyword evidence="5 6" id="KW-0472">Membrane</keyword>
<evidence type="ECO:0000256" key="3">
    <source>
        <dbReference type="ARBA" id="ARBA00022692"/>
    </source>
</evidence>
<comment type="subcellular location">
    <subcellularLocation>
        <location evidence="1">Cell membrane</location>
        <topology evidence="1">Multi-pass membrane protein</topology>
    </subcellularLocation>
</comment>
<protein>
    <submittedName>
        <fullName evidence="8">MFS transporter</fullName>
    </submittedName>
</protein>
<dbReference type="Gene3D" id="1.20.1250.20">
    <property type="entry name" value="MFS general substrate transporter like domains"/>
    <property type="match status" value="1"/>
</dbReference>
<evidence type="ECO:0000313" key="8">
    <source>
        <dbReference type="EMBL" id="TES86065.1"/>
    </source>
</evidence>
<evidence type="ECO:0000256" key="4">
    <source>
        <dbReference type="ARBA" id="ARBA00022989"/>
    </source>
</evidence>
<feature type="transmembrane region" description="Helical" evidence="6">
    <location>
        <begin position="147"/>
        <end position="165"/>
    </location>
</feature>
<dbReference type="InterPro" id="IPR011701">
    <property type="entry name" value="MFS"/>
</dbReference>
<evidence type="ECO:0000313" key="9">
    <source>
        <dbReference type="Proteomes" id="UP000320781"/>
    </source>
</evidence>
<feature type="domain" description="Major facilitator superfamily (MFS) profile" evidence="7">
    <location>
        <begin position="1"/>
        <end position="389"/>
    </location>
</feature>
<keyword evidence="4 6" id="KW-1133">Transmembrane helix</keyword>
<feature type="transmembrane region" description="Helical" evidence="6">
    <location>
        <begin position="118"/>
        <end position="141"/>
    </location>
</feature>
<feature type="transmembrane region" description="Helical" evidence="6">
    <location>
        <begin position="200"/>
        <end position="219"/>
    </location>
</feature>
<dbReference type="InterPro" id="IPR036259">
    <property type="entry name" value="MFS_trans_sf"/>
</dbReference>
<feature type="transmembrane region" description="Helical" evidence="6">
    <location>
        <begin position="335"/>
        <end position="357"/>
    </location>
</feature>
<dbReference type="PROSITE" id="PS50850">
    <property type="entry name" value="MFS"/>
    <property type="match status" value="1"/>
</dbReference>
<dbReference type="EMBL" id="SOKU01000136">
    <property type="protein sequence ID" value="TES86065.1"/>
    <property type="molecule type" value="Genomic_DNA"/>
</dbReference>
<evidence type="ECO:0000259" key="7">
    <source>
        <dbReference type="PROSITE" id="PS50850"/>
    </source>
</evidence>
<evidence type="ECO:0000256" key="1">
    <source>
        <dbReference type="ARBA" id="ARBA00004651"/>
    </source>
</evidence>